<feature type="compositionally biased region" description="Low complexity" evidence="1">
    <location>
        <begin position="36"/>
        <end position="49"/>
    </location>
</feature>
<proteinExistence type="predicted"/>
<organism evidence="2 3">
    <name type="scientific">Toxoplasma gondii GAB2-2007-GAL-DOM2</name>
    <dbReference type="NCBI Taxonomy" id="1130820"/>
    <lineage>
        <taxon>Eukaryota</taxon>
        <taxon>Sar</taxon>
        <taxon>Alveolata</taxon>
        <taxon>Apicomplexa</taxon>
        <taxon>Conoidasida</taxon>
        <taxon>Coccidia</taxon>
        <taxon>Eucoccidiorida</taxon>
        <taxon>Eimeriorina</taxon>
        <taxon>Sarcocystidae</taxon>
        <taxon>Toxoplasma</taxon>
    </lineage>
</organism>
<name>A0A086K4Y7_TOXGO</name>
<dbReference type="VEuPathDB" id="ToxoDB:TGDOM2_399580"/>
<comment type="caution">
    <text evidence="2">The sequence shown here is derived from an EMBL/GenBank/DDBJ whole genome shotgun (WGS) entry which is preliminary data.</text>
</comment>
<evidence type="ECO:0000256" key="1">
    <source>
        <dbReference type="SAM" id="MobiDB-lite"/>
    </source>
</evidence>
<reference evidence="2 3" key="1">
    <citation type="submission" date="2014-02" db="EMBL/GenBank/DDBJ databases">
        <authorList>
            <person name="Sibley D."/>
            <person name="Venepally P."/>
            <person name="Karamycheva S."/>
            <person name="Hadjithomas M."/>
            <person name="Khan A."/>
            <person name="Brunk B."/>
            <person name="Roos D."/>
            <person name="Caler E."/>
            <person name="Lorenzi H."/>
        </authorList>
    </citation>
    <scope>NUCLEOTIDE SEQUENCE [LARGE SCALE GENOMIC DNA]</scope>
    <source>
        <strain evidence="2 3">GAB2-2007-GAL-DOM2</strain>
    </source>
</reference>
<protein>
    <submittedName>
        <fullName evidence="2">Uncharacterized protein</fullName>
    </submittedName>
</protein>
<dbReference type="EMBL" id="AHZU02000849">
    <property type="protein sequence ID" value="KFG39455.1"/>
    <property type="molecule type" value="Genomic_DNA"/>
</dbReference>
<gene>
    <name evidence="2" type="ORF">TGDOM2_399580</name>
</gene>
<evidence type="ECO:0000313" key="2">
    <source>
        <dbReference type="EMBL" id="KFG39455.1"/>
    </source>
</evidence>
<feature type="region of interest" description="Disordered" evidence="1">
    <location>
        <begin position="29"/>
        <end position="63"/>
    </location>
</feature>
<evidence type="ECO:0000313" key="3">
    <source>
        <dbReference type="Proteomes" id="UP000028837"/>
    </source>
</evidence>
<accession>A0A086K4Y7</accession>
<dbReference type="AlphaFoldDB" id="A0A086K4Y7"/>
<sequence>MTTAVPFLLHGQQQQVCSAHYSRGVVSPTKLRFPHSNTTATGTRTSGNTEPRNIHDTLNGTPVVTRPADYITARPRKPLTKVTELRDTHPLPPKRALLQRQLALKA</sequence>
<dbReference type="Proteomes" id="UP000028837">
    <property type="component" value="Unassembled WGS sequence"/>
</dbReference>